<dbReference type="Gene3D" id="3.30.420.10">
    <property type="entry name" value="Ribonuclease H-like superfamily/Ribonuclease H"/>
    <property type="match status" value="1"/>
</dbReference>
<keyword evidence="2" id="KW-0378">Hydrolase</keyword>
<dbReference type="CDD" id="cd06127">
    <property type="entry name" value="DEDDh"/>
    <property type="match status" value="1"/>
</dbReference>
<dbReference type="PANTHER" id="PTHR30231">
    <property type="entry name" value="DNA POLYMERASE III SUBUNIT EPSILON"/>
    <property type="match status" value="1"/>
</dbReference>
<evidence type="ECO:0000313" key="5">
    <source>
        <dbReference type="EMBL" id="SNY88142.1"/>
    </source>
</evidence>
<dbReference type="GO" id="GO:0008408">
    <property type="term" value="F:3'-5' exonuclease activity"/>
    <property type="evidence" value="ECO:0007669"/>
    <property type="project" value="TreeGrafter"/>
</dbReference>
<keyword evidence="3" id="KW-0269">Exonuclease</keyword>
<dbReference type="Proteomes" id="UP000219565">
    <property type="component" value="Unassembled WGS sequence"/>
</dbReference>
<evidence type="ECO:0000256" key="1">
    <source>
        <dbReference type="ARBA" id="ARBA00022722"/>
    </source>
</evidence>
<dbReference type="InterPro" id="IPR036397">
    <property type="entry name" value="RNaseH_sf"/>
</dbReference>
<dbReference type="SUPFAM" id="SSF53098">
    <property type="entry name" value="Ribonuclease H-like"/>
    <property type="match status" value="1"/>
</dbReference>
<keyword evidence="6" id="KW-1185">Reference proteome</keyword>
<organism evidence="5 6">
    <name type="scientific">Nocardia amikacinitolerans</name>
    <dbReference type="NCBI Taxonomy" id="756689"/>
    <lineage>
        <taxon>Bacteria</taxon>
        <taxon>Bacillati</taxon>
        <taxon>Actinomycetota</taxon>
        <taxon>Actinomycetes</taxon>
        <taxon>Mycobacteriales</taxon>
        <taxon>Nocardiaceae</taxon>
        <taxon>Nocardia</taxon>
    </lineage>
</organism>
<evidence type="ECO:0000256" key="3">
    <source>
        <dbReference type="ARBA" id="ARBA00022839"/>
    </source>
</evidence>
<dbReference type="InterPro" id="IPR012337">
    <property type="entry name" value="RNaseH-like_sf"/>
</dbReference>
<dbReference type="RefSeq" id="WP_179830991.1">
    <property type="nucleotide sequence ID" value="NZ_OBEG01000005.1"/>
</dbReference>
<name>A0A285LT89_9NOCA</name>
<keyword evidence="1" id="KW-0540">Nuclease</keyword>
<dbReference type="SMART" id="SM00479">
    <property type="entry name" value="EXOIII"/>
    <property type="match status" value="1"/>
</dbReference>
<accession>A0A285LT89</accession>
<evidence type="ECO:0000313" key="6">
    <source>
        <dbReference type="Proteomes" id="UP000219565"/>
    </source>
</evidence>
<reference evidence="5 6" key="1">
    <citation type="submission" date="2017-09" db="EMBL/GenBank/DDBJ databases">
        <authorList>
            <person name="Ehlers B."/>
            <person name="Leendertz F.H."/>
        </authorList>
    </citation>
    <scope>NUCLEOTIDE SEQUENCE [LARGE SCALE GENOMIC DNA]</scope>
    <source>
        <strain evidence="5 6">DSM 45537</strain>
    </source>
</reference>
<sequence>MTTPVPHALNGKALAVVDVEGNGHNPPEIIEIAILPISTDTAQVGDMRSWLIRPTAPITSIVTRKVHGITNADVAECPTWREVGAGIEAMLGGRILVAHNAKVEHKVLSAHLPSWAPPMVLDTLRLAKAVWPGLPGYGLDKLIDHAELGTTALAEQAYHRAAYDTWAAWQLLRRLVHDSGLDWDGVVRAAAPAEFAAVLEPEGGLW</sequence>
<protein>
    <submittedName>
        <fullName evidence="5">Exodeoxyribonuclease X</fullName>
    </submittedName>
</protein>
<dbReference type="InterPro" id="IPR013520">
    <property type="entry name" value="Ribonucl_H"/>
</dbReference>
<dbReference type="AlphaFoldDB" id="A0A285LT89"/>
<feature type="domain" description="Exonuclease" evidence="4">
    <location>
        <begin position="13"/>
        <end position="181"/>
    </location>
</feature>
<dbReference type="EMBL" id="OBEG01000005">
    <property type="protein sequence ID" value="SNY88142.1"/>
    <property type="molecule type" value="Genomic_DNA"/>
</dbReference>
<dbReference type="Pfam" id="PF00929">
    <property type="entry name" value="RNase_T"/>
    <property type="match status" value="1"/>
</dbReference>
<gene>
    <name evidence="5" type="ORF">SAMN04244553_5104</name>
</gene>
<proteinExistence type="predicted"/>
<dbReference type="GO" id="GO:0003676">
    <property type="term" value="F:nucleic acid binding"/>
    <property type="evidence" value="ECO:0007669"/>
    <property type="project" value="InterPro"/>
</dbReference>
<evidence type="ECO:0000259" key="4">
    <source>
        <dbReference type="SMART" id="SM00479"/>
    </source>
</evidence>
<evidence type="ECO:0000256" key="2">
    <source>
        <dbReference type="ARBA" id="ARBA00022801"/>
    </source>
</evidence>
<dbReference type="PANTHER" id="PTHR30231:SF4">
    <property type="entry name" value="PROTEIN NEN2"/>
    <property type="match status" value="1"/>
</dbReference>